<accession>A0AAV7QFB4</accession>
<dbReference type="GO" id="GO:0070059">
    <property type="term" value="P:intrinsic apoptotic signaling pathway in response to endoplasmic reticulum stress"/>
    <property type="evidence" value="ECO:0007669"/>
    <property type="project" value="UniProtKB-ARBA"/>
</dbReference>
<organism evidence="15 16">
    <name type="scientific">Pleurodeles waltl</name>
    <name type="common">Iberian ribbed newt</name>
    <dbReference type="NCBI Taxonomy" id="8319"/>
    <lineage>
        <taxon>Eukaryota</taxon>
        <taxon>Metazoa</taxon>
        <taxon>Chordata</taxon>
        <taxon>Craniata</taxon>
        <taxon>Vertebrata</taxon>
        <taxon>Euteleostomi</taxon>
        <taxon>Amphibia</taxon>
        <taxon>Batrachia</taxon>
        <taxon>Caudata</taxon>
        <taxon>Salamandroidea</taxon>
        <taxon>Salamandridae</taxon>
        <taxon>Pleurodelinae</taxon>
        <taxon>Pleurodeles</taxon>
    </lineage>
</organism>
<evidence type="ECO:0000256" key="13">
    <source>
        <dbReference type="ARBA" id="ARBA00083617"/>
    </source>
</evidence>
<dbReference type="GO" id="GO:0043065">
    <property type="term" value="P:positive regulation of apoptotic process"/>
    <property type="evidence" value="ECO:0007669"/>
    <property type="project" value="UniProtKB-ARBA"/>
</dbReference>
<keyword evidence="16" id="KW-1185">Reference proteome</keyword>
<evidence type="ECO:0000256" key="3">
    <source>
        <dbReference type="ARBA" id="ARBA00022692"/>
    </source>
</evidence>
<evidence type="ECO:0000256" key="8">
    <source>
        <dbReference type="ARBA" id="ARBA00022989"/>
    </source>
</evidence>
<evidence type="ECO:0000256" key="5">
    <source>
        <dbReference type="ARBA" id="ARBA00022723"/>
    </source>
</evidence>
<evidence type="ECO:0000256" key="12">
    <source>
        <dbReference type="ARBA" id="ARBA00067978"/>
    </source>
</evidence>
<dbReference type="GO" id="GO:0008630">
    <property type="term" value="P:intrinsic apoptotic signaling pathway in response to DNA damage"/>
    <property type="evidence" value="ECO:0007669"/>
    <property type="project" value="TreeGrafter"/>
</dbReference>
<evidence type="ECO:0000313" key="15">
    <source>
        <dbReference type="EMBL" id="KAJ1139216.1"/>
    </source>
</evidence>
<dbReference type="GO" id="GO:0005741">
    <property type="term" value="C:mitochondrial outer membrane"/>
    <property type="evidence" value="ECO:0007669"/>
    <property type="project" value="UniProtKB-SubCell"/>
</dbReference>
<name>A0AAV7QFB4_PLEWA</name>
<dbReference type="EMBL" id="JANPWB010000010">
    <property type="protein sequence ID" value="KAJ1139216.1"/>
    <property type="molecule type" value="Genomic_DNA"/>
</dbReference>
<proteinExistence type="inferred from homology"/>
<dbReference type="GO" id="GO:0051049">
    <property type="term" value="P:regulation of transport"/>
    <property type="evidence" value="ECO:0007669"/>
    <property type="project" value="UniProtKB-ARBA"/>
</dbReference>
<dbReference type="InterPro" id="IPR020717">
    <property type="entry name" value="Bcl2_BH1_motif_CS"/>
</dbReference>
<dbReference type="AlphaFoldDB" id="A0AAV7QFB4"/>
<reference evidence="15" key="1">
    <citation type="journal article" date="2022" name="bioRxiv">
        <title>Sequencing and chromosome-scale assembly of the giantPleurodeles waltlgenome.</title>
        <authorList>
            <person name="Brown T."/>
            <person name="Elewa A."/>
            <person name="Iarovenko S."/>
            <person name="Subramanian E."/>
            <person name="Araus A.J."/>
            <person name="Petzold A."/>
            <person name="Susuki M."/>
            <person name="Suzuki K.-i.T."/>
            <person name="Hayashi T."/>
            <person name="Toyoda A."/>
            <person name="Oliveira C."/>
            <person name="Osipova E."/>
            <person name="Leigh N.D."/>
            <person name="Simon A."/>
            <person name="Yun M.H."/>
        </authorList>
    </citation>
    <scope>NUCLEOTIDE SEQUENCE</scope>
    <source>
        <strain evidence="15">20211129_DDA</strain>
        <tissue evidence="15">Liver</tissue>
    </source>
</reference>
<dbReference type="SUPFAM" id="SSF56854">
    <property type="entry name" value="Bcl-2 inhibitors of programmed cell death"/>
    <property type="match status" value="1"/>
</dbReference>
<dbReference type="GO" id="GO:0001836">
    <property type="term" value="P:release of cytochrome c from mitochondria"/>
    <property type="evidence" value="ECO:0007669"/>
    <property type="project" value="TreeGrafter"/>
</dbReference>
<dbReference type="PROSITE" id="PS01080">
    <property type="entry name" value="BH1"/>
    <property type="match status" value="1"/>
</dbReference>
<dbReference type="GO" id="GO:0034220">
    <property type="term" value="P:monoatomic ion transmembrane transport"/>
    <property type="evidence" value="ECO:0007669"/>
    <property type="project" value="UniProtKB-ARBA"/>
</dbReference>
<dbReference type="InterPro" id="IPR026298">
    <property type="entry name" value="Bcl-2_fam"/>
</dbReference>
<evidence type="ECO:0000256" key="11">
    <source>
        <dbReference type="ARBA" id="ARBA00023136"/>
    </source>
</evidence>
<dbReference type="PANTHER" id="PTHR11256">
    <property type="entry name" value="BCL-2 RELATED"/>
    <property type="match status" value="1"/>
</dbReference>
<dbReference type="PROSITE" id="PS50062">
    <property type="entry name" value="BCL2_FAMILY"/>
    <property type="match status" value="1"/>
</dbReference>
<comment type="subcellular location">
    <subcellularLocation>
        <location evidence="1">Mitochondrion outer membrane</location>
        <topology evidence="1">Single-pass membrane protein</topology>
    </subcellularLocation>
</comment>
<dbReference type="GO" id="GO:0051649">
    <property type="term" value="P:establishment of localization in cell"/>
    <property type="evidence" value="ECO:0007669"/>
    <property type="project" value="UniProtKB-ARBA"/>
</dbReference>
<keyword evidence="3" id="KW-0812">Transmembrane</keyword>
<evidence type="ECO:0000256" key="10">
    <source>
        <dbReference type="ARBA" id="ARBA00023128"/>
    </source>
</evidence>
<dbReference type="FunFam" id="1.10.437.10:FF:000007">
    <property type="entry name" value="bcl-2 homologous antagonist/killer"/>
    <property type="match status" value="1"/>
</dbReference>
<keyword evidence="9" id="KW-0007">Acetylation</keyword>
<keyword evidence="7" id="KW-0862">Zinc</keyword>
<dbReference type="GO" id="GO:0046872">
    <property type="term" value="F:metal ion binding"/>
    <property type="evidence" value="ECO:0007669"/>
    <property type="project" value="UniProtKB-KW"/>
</dbReference>
<keyword evidence="8" id="KW-1133">Transmembrane helix</keyword>
<dbReference type="GO" id="GO:0097145">
    <property type="term" value="C:BAK complex"/>
    <property type="evidence" value="ECO:0007669"/>
    <property type="project" value="UniProtKB-ARBA"/>
</dbReference>
<feature type="domain" description="Bcl-2 Bcl-2 homology region 1-3" evidence="14">
    <location>
        <begin position="76"/>
        <end position="176"/>
    </location>
</feature>
<keyword evidence="11" id="KW-0472">Membrane</keyword>
<keyword evidence="5" id="KW-0479">Metal-binding</keyword>
<evidence type="ECO:0000256" key="7">
    <source>
        <dbReference type="ARBA" id="ARBA00022833"/>
    </source>
</evidence>
<sequence length="210" mass="24205">MHVIALSLHAHKTVSARALFKEQVAQQTADVFRSYAFFRYQQEQEQADYIASIPVDPEIEQLPDAQNITIDVGRRLAVIGDDINIRYESHFQDMILDLRPDMDNAYKYFTKIASSLFEDGINWGRVIALLGFGYRMALYVYHQHGIRGFLSRIAQFVAEFVLRNQIARWIAQQGGWIAALDLDNVYFKYVVAALAVVLVGQFVLRRFFHP</sequence>
<evidence type="ECO:0000256" key="2">
    <source>
        <dbReference type="ARBA" id="ARBA00009458"/>
    </source>
</evidence>
<evidence type="ECO:0000259" key="14">
    <source>
        <dbReference type="SMART" id="SM00337"/>
    </source>
</evidence>
<dbReference type="CDD" id="cd06845">
    <property type="entry name" value="Bcl-2_like"/>
    <property type="match status" value="1"/>
</dbReference>
<dbReference type="Pfam" id="PF00452">
    <property type="entry name" value="Bcl-2"/>
    <property type="match status" value="1"/>
</dbReference>
<evidence type="ECO:0000313" key="16">
    <source>
        <dbReference type="Proteomes" id="UP001066276"/>
    </source>
</evidence>
<evidence type="ECO:0000256" key="6">
    <source>
        <dbReference type="ARBA" id="ARBA00022787"/>
    </source>
</evidence>
<protein>
    <recommendedName>
        <fullName evidence="12">Bcl-2 homologous antagonist/killer</fullName>
    </recommendedName>
    <alternativeName>
        <fullName evidence="13">Apoptosis regulator BAK</fullName>
    </alternativeName>
</protein>
<keyword evidence="6" id="KW-1000">Mitochondrion outer membrane</keyword>
<dbReference type="Gene3D" id="1.10.437.10">
    <property type="entry name" value="Blc2-like"/>
    <property type="match status" value="1"/>
</dbReference>
<dbReference type="InterPro" id="IPR046371">
    <property type="entry name" value="Bcl-2_BH1-3"/>
</dbReference>
<dbReference type="GO" id="GO:0034644">
    <property type="term" value="P:cellular response to UV"/>
    <property type="evidence" value="ECO:0007669"/>
    <property type="project" value="UniProtKB-ARBA"/>
</dbReference>
<dbReference type="GO" id="GO:0005783">
    <property type="term" value="C:endoplasmic reticulum"/>
    <property type="evidence" value="ECO:0007669"/>
    <property type="project" value="GOC"/>
</dbReference>
<evidence type="ECO:0000256" key="9">
    <source>
        <dbReference type="ARBA" id="ARBA00022990"/>
    </source>
</evidence>
<dbReference type="InterPro" id="IPR002475">
    <property type="entry name" value="Bcl2-like"/>
</dbReference>
<keyword evidence="10" id="KW-0496">Mitochondrion</keyword>
<dbReference type="InterPro" id="IPR036834">
    <property type="entry name" value="Bcl-2-like_sf"/>
</dbReference>
<dbReference type="PANTHER" id="PTHR11256:SF41">
    <property type="entry name" value="BCL-2 HOMOLOGOUS ANTAGONIST_KILLER"/>
    <property type="match status" value="1"/>
</dbReference>
<dbReference type="GO" id="GO:0042802">
    <property type="term" value="F:identical protein binding"/>
    <property type="evidence" value="ECO:0007669"/>
    <property type="project" value="UniProtKB-ARBA"/>
</dbReference>
<dbReference type="GO" id="GO:0051400">
    <property type="term" value="F:BH domain binding"/>
    <property type="evidence" value="ECO:0007669"/>
    <property type="project" value="TreeGrafter"/>
</dbReference>
<dbReference type="GO" id="GO:0032469">
    <property type="term" value="P:endoplasmic reticulum calcium ion homeostasis"/>
    <property type="evidence" value="ECO:0007669"/>
    <property type="project" value="UniProtKB-ARBA"/>
</dbReference>
<dbReference type="PRINTS" id="PR01862">
    <property type="entry name" value="BCL2FAMILY"/>
</dbReference>
<evidence type="ECO:0000256" key="1">
    <source>
        <dbReference type="ARBA" id="ARBA00004572"/>
    </source>
</evidence>
<dbReference type="GO" id="GO:0015288">
    <property type="term" value="F:porin activity"/>
    <property type="evidence" value="ECO:0007669"/>
    <property type="project" value="TreeGrafter"/>
</dbReference>
<dbReference type="Proteomes" id="UP001066276">
    <property type="component" value="Chromosome 6"/>
</dbReference>
<evidence type="ECO:0000256" key="4">
    <source>
        <dbReference type="ARBA" id="ARBA00022703"/>
    </source>
</evidence>
<comment type="caution">
    <text evidence="15">The sequence shown here is derived from an EMBL/GenBank/DDBJ whole genome shotgun (WGS) entry which is preliminary data.</text>
</comment>
<dbReference type="GO" id="GO:0097192">
    <property type="term" value="P:extrinsic apoptotic signaling pathway in absence of ligand"/>
    <property type="evidence" value="ECO:0007669"/>
    <property type="project" value="TreeGrafter"/>
</dbReference>
<comment type="similarity">
    <text evidence="2">Belongs to the Bcl-2 family.</text>
</comment>
<dbReference type="SMART" id="SM00337">
    <property type="entry name" value="BCL"/>
    <property type="match status" value="1"/>
</dbReference>
<keyword evidence="4" id="KW-0053">Apoptosis</keyword>
<gene>
    <name evidence="15" type="ORF">NDU88_005591</name>
</gene>